<gene>
    <name evidence="18" type="primary">B3galnt1</name>
    <name evidence="18" type="ORF">AOXY_G9255</name>
</gene>
<keyword evidence="9" id="KW-0735">Signal-anchor</keyword>
<evidence type="ECO:0000256" key="10">
    <source>
        <dbReference type="ARBA" id="ARBA00022989"/>
    </source>
</evidence>
<name>A0AAD8DHX2_ACIOX</name>
<evidence type="ECO:0000256" key="8">
    <source>
        <dbReference type="ARBA" id="ARBA00022842"/>
    </source>
</evidence>
<dbReference type="Proteomes" id="UP001230051">
    <property type="component" value="Unassembled WGS sequence"/>
</dbReference>
<evidence type="ECO:0000256" key="2">
    <source>
        <dbReference type="ARBA" id="ARBA00004323"/>
    </source>
</evidence>
<dbReference type="Gene3D" id="3.90.550.50">
    <property type="match status" value="1"/>
</dbReference>
<dbReference type="EC" id="2.4.1.-" evidence="17"/>
<evidence type="ECO:0000256" key="16">
    <source>
        <dbReference type="ARBA" id="ARBA00049395"/>
    </source>
</evidence>
<keyword evidence="19" id="KW-1185">Reference proteome</keyword>
<proteinExistence type="inferred from homology"/>
<evidence type="ECO:0000256" key="12">
    <source>
        <dbReference type="ARBA" id="ARBA00023098"/>
    </source>
</evidence>
<evidence type="ECO:0000256" key="9">
    <source>
        <dbReference type="ARBA" id="ARBA00022968"/>
    </source>
</evidence>
<dbReference type="GO" id="GO:0047273">
    <property type="term" value="F:galactosylgalactosylglucosylceramide beta-D-acetylgalactosaminyltransferase activity"/>
    <property type="evidence" value="ECO:0007669"/>
    <property type="project" value="UniProtKB-EC"/>
</dbReference>
<evidence type="ECO:0000256" key="5">
    <source>
        <dbReference type="ARBA" id="ARBA00022676"/>
    </source>
</evidence>
<keyword evidence="11 17" id="KW-0333">Golgi apparatus</keyword>
<keyword evidence="6" id="KW-0808">Transferase</keyword>
<keyword evidence="13" id="KW-0472">Membrane</keyword>
<keyword evidence="10" id="KW-1133">Transmembrane helix</keyword>
<dbReference type="InterPro" id="IPR002659">
    <property type="entry name" value="Glyco_trans_31"/>
</dbReference>
<evidence type="ECO:0000256" key="13">
    <source>
        <dbReference type="ARBA" id="ARBA00023136"/>
    </source>
</evidence>
<dbReference type="GO" id="GO:0000139">
    <property type="term" value="C:Golgi membrane"/>
    <property type="evidence" value="ECO:0007669"/>
    <property type="project" value="UniProtKB-SubCell"/>
</dbReference>
<evidence type="ECO:0000256" key="11">
    <source>
        <dbReference type="ARBA" id="ARBA00023034"/>
    </source>
</evidence>
<dbReference type="PANTHER" id="PTHR11214">
    <property type="entry name" value="BETA-1,3-N-ACETYLGLUCOSAMINYLTRANSFERASE"/>
    <property type="match status" value="1"/>
</dbReference>
<sequence>MWYNGKRNKEVLSLNDMVVANPVSSDNLLQKILKEDPKWLQLYEREPKHRPNFTYLTSEHSKCRDDVPFVVIFVASRPSEVEARLAIRASWASKKQWHGKSVLTLFLIGNESTEQTGKLYLEHEKYRDMIMQDFLDSYQNLTHKTRMAFQWLHDFCPKAQYIMKTDTDVFVNPGNLVNYLLQQAETEHFYTGYPFVNTYPYRNVLTKNYISTEEYPLDIFPPYGSGLGYVISGNLALRIYEMMCHVKPFRIEDVYVGVCVKLLGEELHVPKDHLFFLLKTEQADKIESLIAAHWVDPATMRHYWETLHSSS</sequence>
<dbReference type="EMBL" id="JAGXEW010000008">
    <property type="protein sequence ID" value="KAK1168478.1"/>
    <property type="molecule type" value="Genomic_DNA"/>
</dbReference>
<evidence type="ECO:0000256" key="7">
    <source>
        <dbReference type="ARBA" id="ARBA00022692"/>
    </source>
</evidence>
<keyword evidence="12" id="KW-0443">Lipid metabolism</keyword>
<comment type="caution">
    <text evidence="18">The sequence shown here is derived from an EMBL/GenBank/DDBJ whole genome shotgun (WGS) entry which is preliminary data.</text>
</comment>
<keyword evidence="7" id="KW-0812">Transmembrane</keyword>
<comment type="catalytic activity">
    <reaction evidence="16">
        <text>a globoside Gb3Cer (d18:1(4E)) + UDP-N-acetyl-alpha-D-galactosamine = a globoside Gb4Cer (d18:1(4E)) + UDP + H(+)</text>
        <dbReference type="Rhea" id="RHEA:22252"/>
        <dbReference type="ChEBI" id="CHEBI:15378"/>
        <dbReference type="ChEBI" id="CHEBI:18259"/>
        <dbReference type="ChEBI" id="CHEBI:18313"/>
        <dbReference type="ChEBI" id="CHEBI:58223"/>
        <dbReference type="ChEBI" id="CHEBI:67138"/>
        <dbReference type="EC" id="2.4.1.79"/>
    </reaction>
    <physiologicalReaction direction="left-to-right" evidence="16">
        <dbReference type="Rhea" id="RHEA:22253"/>
    </physiologicalReaction>
</comment>
<keyword evidence="5 17" id="KW-0328">Glycosyltransferase</keyword>
<evidence type="ECO:0000256" key="15">
    <source>
        <dbReference type="ARBA" id="ARBA00045577"/>
    </source>
</evidence>
<dbReference type="GO" id="GO:0006629">
    <property type="term" value="P:lipid metabolic process"/>
    <property type="evidence" value="ECO:0007669"/>
    <property type="project" value="UniProtKB-KW"/>
</dbReference>
<evidence type="ECO:0000256" key="3">
    <source>
        <dbReference type="ARBA" id="ARBA00004922"/>
    </source>
</evidence>
<evidence type="ECO:0000256" key="17">
    <source>
        <dbReference type="RuleBase" id="RU363063"/>
    </source>
</evidence>
<protein>
    <recommendedName>
        <fullName evidence="17">Hexosyltransferase</fullName>
        <ecNumber evidence="17">2.4.1.-</ecNumber>
    </recommendedName>
</protein>
<dbReference type="Pfam" id="PF01762">
    <property type="entry name" value="Galactosyl_T"/>
    <property type="match status" value="1"/>
</dbReference>
<reference evidence="18" key="1">
    <citation type="submission" date="2022-02" db="EMBL/GenBank/DDBJ databases">
        <title>Atlantic sturgeon de novo genome assembly.</title>
        <authorList>
            <person name="Stock M."/>
            <person name="Klopp C."/>
            <person name="Guiguen Y."/>
            <person name="Cabau C."/>
            <person name="Parinello H."/>
            <person name="Santidrian Yebra-Pimentel E."/>
            <person name="Kuhl H."/>
            <person name="Dirks R.P."/>
            <person name="Guessner J."/>
            <person name="Wuertz S."/>
            <person name="Du K."/>
            <person name="Schartl M."/>
        </authorList>
    </citation>
    <scope>NUCLEOTIDE SEQUENCE</scope>
    <source>
        <strain evidence="18">STURGEONOMICS-FGT-2020</strain>
        <tissue evidence="18">Whole blood</tissue>
    </source>
</reference>
<dbReference type="FunFam" id="3.90.550.50:FF:000001">
    <property type="entry name" value="Hexosyltransferase"/>
    <property type="match status" value="1"/>
</dbReference>
<comment type="subcellular location">
    <subcellularLocation>
        <location evidence="2 17">Golgi apparatus membrane</location>
        <topology evidence="2 17">Single-pass type II membrane protein</topology>
    </subcellularLocation>
</comment>
<evidence type="ECO:0000256" key="4">
    <source>
        <dbReference type="ARBA" id="ARBA00008661"/>
    </source>
</evidence>
<evidence type="ECO:0000256" key="14">
    <source>
        <dbReference type="ARBA" id="ARBA00023180"/>
    </source>
</evidence>
<comment type="function">
    <text evidence="15">Transfers N-acetylgalactosamine onto globotriaosylceramide. Plays a critical role in preimplantation stage embryonic development.</text>
</comment>
<dbReference type="AlphaFoldDB" id="A0AAD8DHX2"/>
<dbReference type="GO" id="GO:0008499">
    <property type="term" value="F:N-acetyl-beta-D-glucosaminide beta-(1,3)-galactosyltransferase activity"/>
    <property type="evidence" value="ECO:0007669"/>
    <property type="project" value="TreeGrafter"/>
</dbReference>
<comment type="similarity">
    <text evidence="4 17">Belongs to the glycosyltransferase 31 family.</text>
</comment>
<evidence type="ECO:0000256" key="6">
    <source>
        <dbReference type="ARBA" id="ARBA00022679"/>
    </source>
</evidence>
<accession>A0AAD8DHX2</accession>
<evidence type="ECO:0000313" key="19">
    <source>
        <dbReference type="Proteomes" id="UP001230051"/>
    </source>
</evidence>
<dbReference type="GO" id="GO:0006493">
    <property type="term" value="P:protein O-linked glycosylation"/>
    <property type="evidence" value="ECO:0007669"/>
    <property type="project" value="TreeGrafter"/>
</dbReference>
<comment type="pathway">
    <text evidence="3">Protein modification; protein glycosylation.</text>
</comment>
<comment type="cofactor">
    <cofactor evidence="1">
        <name>Mg(2+)</name>
        <dbReference type="ChEBI" id="CHEBI:18420"/>
    </cofactor>
</comment>
<dbReference type="PANTHER" id="PTHR11214:SF153">
    <property type="entry name" value="UDP-GALNAC:BETA-1,3-N-ACETYLGALACTOSAMINYLTRANSFERASE 1"/>
    <property type="match status" value="1"/>
</dbReference>
<organism evidence="18 19">
    <name type="scientific">Acipenser oxyrinchus oxyrinchus</name>
    <dbReference type="NCBI Taxonomy" id="40147"/>
    <lineage>
        <taxon>Eukaryota</taxon>
        <taxon>Metazoa</taxon>
        <taxon>Chordata</taxon>
        <taxon>Craniata</taxon>
        <taxon>Vertebrata</taxon>
        <taxon>Euteleostomi</taxon>
        <taxon>Actinopterygii</taxon>
        <taxon>Chondrostei</taxon>
        <taxon>Acipenseriformes</taxon>
        <taxon>Acipenseridae</taxon>
        <taxon>Acipenser</taxon>
    </lineage>
</organism>
<keyword evidence="14" id="KW-0325">Glycoprotein</keyword>
<keyword evidence="8" id="KW-0460">Magnesium</keyword>
<evidence type="ECO:0000313" key="18">
    <source>
        <dbReference type="EMBL" id="KAK1168478.1"/>
    </source>
</evidence>
<evidence type="ECO:0000256" key="1">
    <source>
        <dbReference type="ARBA" id="ARBA00001946"/>
    </source>
</evidence>